<dbReference type="RefSeq" id="WP_093108227.1">
    <property type="nucleotide sequence ID" value="NZ_FNOS01000010.1"/>
</dbReference>
<proteinExistence type="predicted"/>
<feature type="compositionally biased region" description="Low complexity" evidence="2">
    <location>
        <begin position="30"/>
        <end position="50"/>
    </location>
</feature>
<dbReference type="InterPro" id="IPR029050">
    <property type="entry name" value="Immunoprotect_excell_Ig-like"/>
</dbReference>
<keyword evidence="5" id="KW-1185">Reference proteome</keyword>
<organism evidence="4 5">
    <name type="scientific">Salimicrobium album</name>
    <dbReference type="NCBI Taxonomy" id="50717"/>
    <lineage>
        <taxon>Bacteria</taxon>
        <taxon>Bacillati</taxon>
        <taxon>Bacillota</taxon>
        <taxon>Bacilli</taxon>
        <taxon>Bacillales</taxon>
        <taxon>Bacillaceae</taxon>
        <taxon>Salimicrobium</taxon>
    </lineage>
</organism>
<dbReference type="Gene3D" id="2.60.40.1240">
    <property type="match status" value="1"/>
</dbReference>
<sequence length="193" mass="20591">MKKFFKFGCLGLIGIIILVVLFAALGGDDSSQENNNEESTSSSESSGDSSSDGEKETYAMGEEVAVGDVTYVVEGRETAQSVGPEFMKETTEEMFLTLEVTFTNNGNEAAMVDSDYFELVQGDTTFSPDSEATMAANSGEDNSSFFLEEVNPGSSISGTLVFDVVSDVAEAQDLQLKAQEGIFGSVSKLIELQ</sequence>
<feature type="domain" description="DUF4352" evidence="3">
    <location>
        <begin position="58"/>
        <end position="184"/>
    </location>
</feature>
<name>A0A1H3J1X9_9BACI</name>
<comment type="caution">
    <text evidence="4">The sequence shown here is derived from an EMBL/GenBank/DDBJ whole genome shotgun (WGS) entry which is preliminary data.</text>
</comment>
<gene>
    <name evidence="4" type="ORF">SAMN04488081_2656</name>
</gene>
<evidence type="ECO:0000313" key="4">
    <source>
        <dbReference type="EMBL" id="SDY33595.1"/>
    </source>
</evidence>
<feature type="region of interest" description="Disordered" evidence="2">
    <location>
        <begin position="30"/>
        <end position="57"/>
    </location>
</feature>
<dbReference type="EMBL" id="FNOS01000010">
    <property type="protein sequence ID" value="SDY33595.1"/>
    <property type="molecule type" value="Genomic_DNA"/>
</dbReference>
<keyword evidence="1" id="KW-0732">Signal</keyword>
<dbReference type="InterPro" id="IPR029051">
    <property type="entry name" value="DUF4352"/>
</dbReference>
<evidence type="ECO:0000256" key="1">
    <source>
        <dbReference type="ARBA" id="ARBA00022729"/>
    </source>
</evidence>
<evidence type="ECO:0000313" key="5">
    <source>
        <dbReference type="Proteomes" id="UP000198647"/>
    </source>
</evidence>
<evidence type="ECO:0000259" key="3">
    <source>
        <dbReference type="Pfam" id="PF11611"/>
    </source>
</evidence>
<accession>A0A1H3J1X9</accession>
<protein>
    <recommendedName>
        <fullName evidence="3">DUF4352 domain-containing protein</fullName>
    </recommendedName>
</protein>
<dbReference type="Pfam" id="PF11611">
    <property type="entry name" value="DUF4352"/>
    <property type="match status" value="1"/>
</dbReference>
<evidence type="ECO:0000256" key="2">
    <source>
        <dbReference type="SAM" id="MobiDB-lite"/>
    </source>
</evidence>
<dbReference type="Proteomes" id="UP000198647">
    <property type="component" value="Unassembled WGS sequence"/>
</dbReference>
<reference evidence="4 5" key="1">
    <citation type="submission" date="2016-10" db="EMBL/GenBank/DDBJ databases">
        <authorList>
            <person name="Varghese N."/>
            <person name="Submissions S."/>
        </authorList>
    </citation>
    <scope>NUCLEOTIDE SEQUENCE [LARGE SCALE GENOMIC DNA]</scope>
    <source>
        <strain evidence="4 5">DSM 20748</strain>
    </source>
</reference>